<dbReference type="Proteomes" id="UP000759131">
    <property type="component" value="Unassembled WGS sequence"/>
</dbReference>
<dbReference type="GO" id="GO:0005247">
    <property type="term" value="F:voltage-gated chloride channel activity"/>
    <property type="evidence" value="ECO:0007669"/>
    <property type="project" value="TreeGrafter"/>
</dbReference>
<dbReference type="PANTHER" id="PTHR45720:SF10">
    <property type="entry name" value="CHLORIDE CHANNEL PROTEIN 2"/>
    <property type="match status" value="1"/>
</dbReference>
<organism evidence="2">
    <name type="scientific">Medioppia subpectinata</name>
    <dbReference type="NCBI Taxonomy" id="1979941"/>
    <lineage>
        <taxon>Eukaryota</taxon>
        <taxon>Metazoa</taxon>
        <taxon>Ecdysozoa</taxon>
        <taxon>Arthropoda</taxon>
        <taxon>Chelicerata</taxon>
        <taxon>Arachnida</taxon>
        <taxon>Acari</taxon>
        <taxon>Acariformes</taxon>
        <taxon>Sarcoptiformes</taxon>
        <taxon>Oribatida</taxon>
        <taxon>Brachypylina</taxon>
        <taxon>Oppioidea</taxon>
        <taxon>Oppiidae</taxon>
        <taxon>Medioppia</taxon>
    </lineage>
</organism>
<feature type="chain" id="PRO_5036211812" evidence="1">
    <location>
        <begin position="20"/>
        <end position="70"/>
    </location>
</feature>
<keyword evidence="3" id="KW-1185">Reference proteome</keyword>
<proteinExistence type="predicted"/>
<dbReference type="SUPFAM" id="SSF81340">
    <property type="entry name" value="Clc chloride channel"/>
    <property type="match status" value="1"/>
</dbReference>
<gene>
    <name evidence="2" type="ORF">OSB1V03_LOCUS17287</name>
</gene>
<sequence length="70" mass="8148">MCVLVIHAYLTIFWRHTFARIGEDWAVGSGIPEMKTILRGVVLNEYLTFRTLVAKMIEIYVWDFGGKRIT</sequence>
<dbReference type="PANTHER" id="PTHR45720">
    <property type="entry name" value="CHLORIDE CHANNEL PROTEIN 2"/>
    <property type="match status" value="1"/>
</dbReference>
<feature type="signal peptide" evidence="1">
    <location>
        <begin position="1"/>
        <end position="19"/>
    </location>
</feature>
<protein>
    <submittedName>
        <fullName evidence="2">Uncharacterized protein</fullName>
    </submittedName>
</protein>
<dbReference type="Gene3D" id="1.10.3080.10">
    <property type="entry name" value="Clc chloride channel"/>
    <property type="match status" value="1"/>
</dbReference>
<accession>A0A7R9QAE7</accession>
<reference evidence="2" key="1">
    <citation type="submission" date="2020-11" db="EMBL/GenBank/DDBJ databases">
        <authorList>
            <person name="Tran Van P."/>
        </authorList>
    </citation>
    <scope>NUCLEOTIDE SEQUENCE</scope>
</reference>
<dbReference type="InterPro" id="IPR014743">
    <property type="entry name" value="Cl-channel_core"/>
</dbReference>
<evidence type="ECO:0000313" key="2">
    <source>
        <dbReference type="EMBL" id="CAD7638219.1"/>
    </source>
</evidence>
<dbReference type="OrthoDB" id="4564at2759"/>
<dbReference type="AlphaFoldDB" id="A0A7R9QAE7"/>
<evidence type="ECO:0000313" key="3">
    <source>
        <dbReference type="Proteomes" id="UP000759131"/>
    </source>
</evidence>
<dbReference type="EMBL" id="OC875131">
    <property type="protein sequence ID" value="CAD7638219.1"/>
    <property type="molecule type" value="Genomic_DNA"/>
</dbReference>
<evidence type="ECO:0000256" key="1">
    <source>
        <dbReference type="SAM" id="SignalP"/>
    </source>
</evidence>
<dbReference type="GO" id="GO:0005886">
    <property type="term" value="C:plasma membrane"/>
    <property type="evidence" value="ECO:0007669"/>
    <property type="project" value="TreeGrafter"/>
</dbReference>
<name>A0A7R9QAE7_9ACAR</name>
<dbReference type="EMBL" id="CAJPIZ010020556">
    <property type="protein sequence ID" value="CAG2117334.1"/>
    <property type="molecule type" value="Genomic_DNA"/>
</dbReference>
<dbReference type="InterPro" id="IPR050970">
    <property type="entry name" value="Cl_channel_volt-gated"/>
</dbReference>
<keyword evidence="1" id="KW-0732">Signal</keyword>